<evidence type="ECO:0000256" key="2">
    <source>
        <dbReference type="ARBA" id="ARBA00022723"/>
    </source>
</evidence>
<dbReference type="SUPFAM" id="SSF51338">
    <property type="entry name" value="Composite domain of metallo-dependent hydrolases"/>
    <property type="match status" value="2"/>
</dbReference>
<dbReference type="GO" id="GO:0008892">
    <property type="term" value="F:guanine deaminase activity"/>
    <property type="evidence" value="ECO:0007669"/>
    <property type="project" value="TreeGrafter"/>
</dbReference>
<dbReference type="EMBL" id="DWYZ01000200">
    <property type="protein sequence ID" value="HJB29227.1"/>
    <property type="molecule type" value="Genomic_DNA"/>
</dbReference>
<dbReference type="GO" id="GO:0005829">
    <property type="term" value="C:cytosol"/>
    <property type="evidence" value="ECO:0007669"/>
    <property type="project" value="TreeGrafter"/>
</dbReference>
<gene>
    <name evidence="6" type="ORF">IAA06_10610</name>
</gene>
<dbReference type="PANTHER" id="PTHR11271">
    <property type="entry name" value="GUANINE DEAMINASE"/>
    <property type="match status" value="1"/>
</dbReference>
<evidence type="ECO:0000256" key="1">
    <source>
        <dbReference type="ARBA" id="ARBA00001947"/>
    </source>
</evidence>
<dbReference type="InterPro" id="IPR051607">
    <property type="entry name" value="Metallo-dep_hydrolases"/>
</dbReference>
<dbReference type="InterPro" id="IPR011059">
    <property type="entry name" value="Metal-dep_hydrolase_composite"/>
</dbReference>
<dbReference type="Proteomes" id="UP000823842">
    <property type="component" value="Unassembled WGS sequence"/>
</dbReference>
<dbReference type="InterPro" id="IPR032466">
    <property type="entry name" value="Metal_Hydrolase"/>
</dbReference>
<name>A0A9D2LTP5_9FIRM</name>
<dbReference type="Gene3D" id="2.30.40.10">
    <property type="entry name" value="Urease, subunit C, domain 1"/>
    <property type="match status" value="1"/>
</dbReference>
<sequence>MKEKTFALKGTVFYSKTKDEICVSPDSYLVCEDGLSAGVFPVLPEAYQGIPVRDTGNSLIIPGLTDLHIHAPQYSFRSVGMDMELLEWLDQIAFPEESKFSDLEYARKSYQIFVNDVKKSPTTRLSAFGTLHVEATELLMDLMEETGLKAYIGKVNMDRNGPDTLQEKSVPDAKRDTLNWIADVQDKYTNVKPILTPRFTPSCSDPLMDELGKIQRQYHLPVQSHLSENLSEMAWVKELCPNTAFYGEAYDQFGLFGGEDCPTIMAHCVHCPDEELELIKKRGVYIAHCSQSNTNLASGICPVRRYLDAGVNIGLGSDIAGGFSVSLLRAMSDSIQTSKLYWRLMDHNAKPLTLEEVFYMATIGGGSFFGKVGSFEKGYEFDAVILNDENLPYPQEFTPLQRLERLVYLSDDRNIIGKYVAGTKIF</sequence>
<proteinExistence type="predicted"/>
<dbReference type="AlphaFoldDB" id="A0A9D2LTP5"/>
<evidence type="ECO:0000313" key="7">
    <source>
        <dbReference type="Proteomes" id="UP000823842"/>
    </source>
</evidence>
<protein>
    <submittedName>
        <fullName evidence="6">Amidohydrolase family protein</fullName>
    </submittedName>
</protein>
<dbReference type="GO" id="GO:0046098">
    <property type="term" value="P:guanine metabolic process"/>
    <property type="evidence" value="ECO:0007669"/>
    <property type="project" value="TreeGrafter"/>
</dbReference>
<dbReference type="InterPro" id="IPR006680">
    <property type="entry name" value="Amidohydro-rel"/>
</dbReference>
<evidence type="ECO:0000313" key="6">
    <source>
        <dbReference type="EMBL" id="HJB29227.1"/>
    </source>
</evidence>
<comment type="caution">
    <text evidence="6">The sequence shown here is derived from an EMBL/GenBank/DDBJ whole genome shotgun (WGS) entry which is preliminary data.</text>
</comment>
<feature type="domain" description="Amidohydrolase-related" evidence="5">
    <location>
        <begin position="60"/>
        <end position="423"/>
    </location>
</feature>
<dbReference type="SUPFAM" id="SSF51556">
    <property type="entry name" value="Metallo-dependent hydrolases"/>
    <property type="match status" value="1"/>
</dbReference>
<evidence type="ECO:0000256" key="3">
    <source>
        <dbReference type="ARBA" id="ARBA00022801"/>
    </source>
</evidence>
<organism evidence="6 7">
    <name type="scientific">Candidatus Blautia faecavium</name>
    <dbReference type="NCBI Taxonomy" id="2838487"/>
    <lineage>
        <taxon>Bacteria</taxon>
        <taxon>Bacillati</taxon>
        <taxon>Bacillota</taxon>
        <taxon>Clostridia</taxon>
        <taxon>Lachnospirales</taxon>
        <taxon>Lachnospiraceae</taxon>
        <taxon>Blautia</taxon>
    </lineage>
</organism>
<dbReference type="Gene3D" id="3.20.20.140">
    <property type="entry name" value="Metal-dependent hydrolases"/>
    <property type="match status" value="1"/>
</dbReference>
<accession>A0A9D2LTP5</accession>
<dbReference type="PANTHER" id="PTHR11271:SF6">
    <property type="entry name" value="GUANINE DEAMINASE"/>
    <property type="match status" value="1"/>
</dbReference>
<keyword evidence="4" id="KW-0862">Zinc</keyword>
<dbReference type="Pfam" id="PF01979">
    <property type="entry name" value="Amidohydro_1"/>
    <property type="match status" value="1"/>
</dbReference>
<reference evidence="6" key="1">
    <citation type="journal article" date="2021" name="PeerJ">
        <title>Extensive microbial diversity within the chicken gut microbiome revealed by metagenomics and culture.</title>
        <authorList>
            <person name="Gilroy R."/>
            <person name="Ravi A."/>
            <person name="Getino M."/>
            <person name="Pursley I."/>
            <person name="Horton D.L."/>
            <person name="Alikhan N.F."/>
            <person name="Baker D."/>
            <person name="Gharbi K."/>
            <person name="Hall N."/>
            <person name="Watson M."/>
            <person name="Adriaenssens E.M."/>
            <person name="Foster-Nyarko E."/>
            <person name="Jarju S."/>
            <person name="Secka A."/>
            <person name="Antonio M."/>
            <person name="Oren A."/>
            <person name="Chaudhuri R.R."/>
            <person name="La Ragione R."/>
            <person name="Hildebrand F."/>
            <person name="Pallen M.J."/>
        </authorList>
    </citation>
    <scope>NUCLEOTIDE SEQUENCE</scope>
    <source>
        <strain evidence="6">ChiSjej1B19-5720</strain>
    </source>
</reference>
<evidence type="ECO:0000256" key="4">
    <source>
        <dbReference type="ARBA" id="ARBA00022833"/>
    </source>
</evidence>
<comment type="cofactor">
    <cofactor evidence="1">
        <name>Zn(2+)</name>
        <dbReference type="ChEBI" id="CHEBI:29105"/>
    </cofactor>
</comment>
<dbReference type="GO" id="GO:0008270">
    <property type="term" value="F:zinc ion binding"/>
    <property type="evidence" value="ECO:0007669"/>
    <property type="project" value="TreeGrafter"/>
</dbReference>
<reference evidence="6" key="2">
    <citation type="submission" date="2021-04" db="EMBL/GenBank/DDBJ databases">
        <authorList>
            <person name="Gilroy R."/>
        </authorList>
    </citation>
    <scope>NUCLEOTIDE SEQUENCE</scope>
    <source>
        <strain evidence="6">ChiSjej1B19-5720</strain>
    </source>
</reference>
<keyword evidence="2" id="KW-0479">Metal-binding</keyword>
<evidence type="ECO:0000259" key="5">
    <source>
        <dbReference type="Pfam" id="PF01979"/>
    </source>
</evidence>
<keyword evidence="3" id="KW-0378">Hydrolase</keyword>